<organism evidence="6 7">
    <name type="scientific">Oceanobacter antarcticus</name>
    <dbReference type="NCBI Taxonomy" id="3133425"/>
    <lineage>
        <taxon>Bacteria</taxon>
        <taxon>Pseudomonadati</taxon>
        <taxon>Pseudomonadota</taxon>
        <taxon>Gammaproteobacteria</taxon>
        <taxon>Oceanospirillales</taxon>
        <taxon>Oceanospirillaceae</taxon>
        <taxon>Oceanobacter</taxon>
    </lineage>
</organism>
<dbReference type="SUPFAM" id="SSF55785">
    <property type="entry name" value="PYP-like sensor domain (PAS domain)"/>
    <property type="match status" value="5"/>
</dbReference>
<dbReference type="PANTHER" id="PTHR44757">
    <property type="entry name" value="DIGUANYLATE CYCLASE DGCP"/>
    <property type="match status" value="1"/>
</dbReference>
<feature type="domain" description="PAC" evidence="3">
    <location>
        <begin position="882"/>
        <end position="934"/>
    </location>
</feature>
<evidence type="ECO:0000259" key="2">
    <source>
        <dbReference type="PROSITE" id="PS50112"/>
    </source>
</evidence>
<dbReference type="InterPro" id="IPR035919">
    <property type="entry name" value="EAL_sf"/>
</dbReference>
<dbReference type="InterPro" id="IPR035965">
    <property type="entry name" value="PAS-like_dom_sf"/>
</dbReference>
<dbReference type="InterPro" id="IPR043128">
    <property type="entry name" value="Rev_trsase/Diguanyl_cyclase"/>
</dbReference>
<feature type="domain" description="GGDEF" evidence="5">
    <location>
        <begin position="966"/>
        <end position="1103"/>
    </location>
</feature>
<dbReference type="Gene3D" id="3.30.450.20">
    <property type="entry name" value="PAS domain"/>
    <property type="match status" value="5"/>
</dbReference>
<feature type="domain" description="PAC" evidence="3">
    <location>
        <begin position="759"/>
        <end position="811"/>
    </location>
</feature>
<dbReference type="Gene3D" id="3.20.20.450">
    <property type="entry name" value="EAL domain"/>
    <property type="match status" value="1"/>
</dbReference>
<dbReference type="Pfam" id="PF08448">
    <property type="entry name" value="PAS_4"/>
    <property type="match status" value="1"/>
</dbReference>
<feature type="domain" description="EAL" evidence="4">
    <location>
        <begin position="1112"/>
        <end position="1366"/>
    </location>
</feature>
<evidence type="ECO:0000259" key="4">
    <source>
        <dbReference type="PROSITE" id="PS50883"/>
    </source>
</evidence>
<dbReference type="Pfam" id="PF13426">
    <property type="entry name" value="PAS_9"/>
    <property type="match status" value="1"/>
</dbReference>
<reference evidence="6 7" key="1">
    <citation type="submission" date="2024-03" db="EMBL/GenBank/DDBJ databases">
        <title>High-quality draft genome sequence of Oceanobacter sp. wDCs-4.</title>
        <authorList>
            <person name="Dong C."/>
        </authorList>
    </citation>
    <scope>NUCLEOTIDE SEQUENCE [LARGE SCALE GENOMIC DNA]</scope>
    <source>
        <strain evidence="7">wDCs-4</strain>
    </source>
</reference>
<dbReference type="Pfam" id="PF00990">
    <property type="entry name" value="GGDEF"/>
    <property type="match status" value="1"/>
</dbReference>
<keyword evidence="1" id="KW-1133">Transmembrane helix</keyword>
<keyword evidence="7" id="KW-1185">Reference proteome</keyword>
<name>A0ABW8NK77_9GAMM</name>
<dbReference type="PROSITE" id="PS50112">
    <property type="entry name" value="PAS"/>
    <property type="match status" value="2"/>
</dbReference>
<evidence type="ECO:0000259" key="3">
    <source>
        <dbReference type="PROSITE" id="PS50113"/>
    </source>
</evidence>
<dbReference type="InterPro" id="IPR000014">
    <property type="entry name" value="PAS"/>
</dbReference>
<evidence type="ECO:0000313" key="7">
    <source>
        <dbReference type="Proteomes" id="UP001620597"/>
    </source>
</evidence>
<dbReference type="InterPro" id="IPR000160">
    <property type="entry name" value="GGDEF_dom"/>
</dbReference>
<dbReference type="InterPro" id="IPR001610">
    <property type="entry name" value="PAC"/>
</dbReference>
<dbReference type="CDD" id="cd01949">
    <property type="entry name" value="GGDEF"/>
    <property type="match status" value="1"/>
</dbReference>
<dbReference type="Pfam" id="PF00989">
    <property type="entry name" value="PAS"/>
    <property type="match status" value="2"/>
</dbReference>
<dbReference type="SMART" id="SM00086">
    <property type="entry name" value="PAC"/>
    <property type="match status" value="3"/>
</dbReference>
<accession>A0ABW8NK77</accession>
<dbReference type="SUPFAM" id="SSF141868">
    <property type="entry name" value="EAL domain-like"/>
    <property type="match status" value="1"/>
</dbReference>
<feature type="domain" description="PAS" evidence="2">
    <location>
        <begin position="815"/>
        <end position="854"/>
    </location>
</feature>
<dbReference type="NCBIfam" id="TIGR00229">
    <property type="entry name" value="sensory_box"/>
    <property type="match status" value="4"/>
</dbReference>
<dbReference type="SMART" id="SM00267">
    <property type="entry name" value="GGDEF"/>
    <property type="match status" value="1"/>
</dbReference>
<dbReference type="NCBIfam" id="TIGR00254">
    <property type="entry name" value="GGDEF"/>
    <property type="match status" value="1"/>
</dbReference>
<protein>
    <submittedName>
        <fullName evidence="6">EAL domain-containing protein</fullName>
    </submittedName>
</protein>
<dbReference type="InterPro" id="IPR001633">
    <property type="entry name" value="EAL_dom"/>
</dbReference>
<feature type="transmembrane region" description="Helical" evidence="1">
    <location>
        <begin position="247"/>
        <end position="268"/>
    </location>
</feature>
<dbReference type="InterPro" id="IPR052155">
    <property type="entry name" value="Biofilm_reg_signaling"/>
</dbReference>
<evidence type="ECO:0000259" key="5">
    <source>
        <dbReference type="PROSITE" id="PS50887"/>
    </source>
</evidence>
<dbReference type="CDD" id="cd00130">
    <property type="entry name" value="PAS"/>
    <property type="match status" value="3"/>
</dbReference>
<proteinExistence type="predicted"/>
<dbReference type="PROSITE" id="PS50113">
    <property type="entry name" value="PAC"/>
    <property type="match status" value="2"/>
</dbReference>
<dbReference type="InterPro" id="IPR013767">
    <property type="entry name" value="PAS_fold"/>
</dbReference>
<keyword evidence="1" id="KW-0812">Transmembrane</keyword>
<dbReference type="Gene3D" id="3.30.70.270">
    <property type="match status" value="1"/>
</dbReference>
<dbReference type="CDD" id="cd01948">
    <property type="entry name" value="EAL"/>
    <property type="match status" value="1"/>
</dbReference>
<dbReference type="PROSITE" id="PS50883">
    <property type="entry name" value="EAL"/>
    <property type="match status" value="1"/>
</dbReference>
<gene>
    <name evidence="6" type="ORF">WG929_13310</name>
</gene>
<dbReference type="PROSITE" id="PS50887">
    <property type="entry name" value="GGDEF"/>
    <property type="match status" value="1"/>
</dbReference>
<dbReference type="InterPro" id="IPR029787">
    <property type="entry name" value="Nucleotide_cyclase"/>
</dbReference>
<dbReference type="SUPFAM" id="SSF55073">
    <property type="entry name" value="Nucleotide cyclase"/>
    <property type="match status" value="1"/>
</dbReference>
<dbReference type="Proteomes" id="UP001620597">
    <property type="component" value="Unassembled WGS sequence"/>
</dbReference>
<keyword evidence="1" id="KW-0472">Membrane</keyword>
<dbReference type="Pfam" id="PF00563">
    <property type="entry name" value="EAL"/>
    <property type="match status" value="1"/>
</dbReference>
<feature type="transmembrane region" description="Helical" evidence="1">
    <location>
        <begin position="20"/>
        <end position="37"/>
    </location>
</feature>
<sequence>MQHDKQAGNPVQSGAGPQRFFIPAFVIMVTIVVFNVYQHVCSDREKLLTSASIIASQRATALGSLLLAYTPLQCHLGEHIPANGQRSATANLDQLAGLTPSLEAIAIVTSAQNIIYQHTLSGLPVSQELLFALAENPQRQPATQPQLVNGQLYLVSWCNRSNQQYLVASRHSISRFSTNTLSSSNPDINLSLVDSRSGSTLVRTLNNRPDNLPHAAPLAQKTIAGTEWSVVARQVPGYLERQLAGRLVAPLLLILVLITFVLAFWRFIRKAEQAARHADSQRQQAEERADLVLQSIEDALISTDANGIINYINNRARLLLEQNGHAIVIGRTLAEAWPHPRALWSHGLNARELEVLRDNGRTLSVTLNGESRILEQSYHPLYRERQLDGIVWILRDISISVRTRRELELSRQRYMSLFEEAGVAHWLLDVSEFRNTLSSLVIVNANQAAVVLAGATSRPQLQLQFRELFIDDGKAFLEMIRHSLNEQTRYTHTNVSVKRFDGQQRELSAHFSPGFDHKLMISLIDITEEKRASERTQEQETFWAAVMAAMPDTVFVANLDDRLEPDLVYCNRTGSQTLGYPATDNRNGHDWLLYASDEVQKHCLQVMTVVRTLPPGQPLVTSAQFRHYDGSIRVIRFEFTPFQHSDNGKVDRYIGTARDVTAEITKQQQVAESEARYRMVAENMTDVIWATDAQMQLNFVSSSVQRLLGYPPDELLGLGIGAIFSRRDIRSLFRELQQSLRQALQNNGNDPGLYRNVLVQKDIQAKTRSGARCLLELQASMIWGQDGAMQGIIGICRDVTEKRQNERELLLAADVFENTNEAIIVADAHFRVVKVNRAFTHITGFSSHEVIGKTPDHLVASEHRNNQYMHEILETLVIENYWQGELKYRCLNGETRTSWTGISIIRDQQHEIQSLTIIMSDVTERKANEERIHRLAYYDPLTGLANRAQMHERLELLMHKTDSSDGFLSLLFIDLDRFKPINDSLGHPAGDKVLIEVAERLRHCVKSGDMVCRMGGDEFTISLAFKDSADDVVAISQRVSERILKEINQPYYIDKHQLFLSASIGIATYPSDGDSVIELLKNADMAMYHAKDAGRNNLQFYDAAMNRRAVERMELENDLHQVIQKQELHLLFQPQYDSRTLKAVGVETLLRWQHPVRGEVLPQVFVPILEDTGLIVPVGRWVLEQSCLQMAHWLELNSSVRLIAVNVSARQFKYPGFVDEVKRAILKSGISPSHLELELTESVLIDDIDFTLSVLHELRALGVRISIDDFGTGYSSLNYLKQFPVDMLKIDRSFIQNLPTNRDDAQITRTIIAMAHNLGLGVIAEGVENCDQLEFLVKARCEKIQGYLLSYPASAEELENRIKTQQACCAAQLKDVQSDSE</sequence>
<dbReference type="InterPro" id="IPR013656">
    <property type="entry name" value="PAS_4"/>
</dbReference>
<evidence type="ECO:0000256" key="1">
    <source>
        <dbReference type="SAM" id="Phobius"/>
    </source>
</evidence>
<dbReference type="InterPro" id="IPR000700">
    <property type="entry name" value="PAS-assoc_C"/>
</dbReference>
<dbReference type="RefSeq" id="WP_416206432.1">
    <property type="nucleotide sequence ID" value="NZ_JBBKTX010000016.1"/>
</dbReference>
<dbReference type="PANTHER" id="PTHR44757:SF2">
    <property type="entry name" value="BIOFILM ARCHITECTURE MAINTENANCE PROTEIN MBAA"/>
    <property type="match status" value="1"/>
</dbReference>
<dbReference type="SMART" id="SM00091">
    <property type="entry name" value="PAS"/>
    <property type="match status" value="5"/>
</dbReference>
<dbReference type="EMBL" id="JBBKTX010000016">
    <property type="protein sequence ID" value="MFK4753388.1"/>
    <property type="molecule type" value="Genomic_DNA"/>
</dbReference>
<dbReference type="SMART" id="SM00052">
    <property type="entry name" value="EAL"/>
    <property type="match status" value="1"/>
</dbReference>
<comment type="caution">
    <text evidence="6">The sequence shown here is derived from an EMBL/GenBank/DDBJ whole genome shotgun (WGS) entry which is preliminary data.</text>
</comment>
<evidence type="ECO:0000313" key="6">
    <source>
        <dbReference type="EMBL" id="MFK4753388.1"/>
    </source>
</evidence>
<feature type="domain" description="PAS" evidence="2">
    <location>
        <begin position="673"/>
        <end position="743"/>
    </location>
</feature>